<proteinExistence type="predicted"/>
<feature type="region of interest" description="Disordered" evidence="1">
    <location>
        <begin position="103"/>
        <end position="140"/>
    </location>
</feature>
<evidence type="ECO:0000313" key="3">
    <source>
        <dbReference type="EMBL" id="AFD25927.1"/>
    </source>
</evidence>
<evidence type="ECO:0000256" key="2">
    <source>
        <dbReference type="SAM" id="Phobius"/>
    </source>
</evidence>
<keyword evidence="4" id="KW-1185">Reference proteome</keyword>
<gene>
    <name evidence="3" type="ordered locus">DGo_CA2000</name>
</gene>
<dbReference type="HOGENOM" id="CLU_1831873_0_0_0"/>
<feature type="transmembrane region" description="Helical" evidence="2">
    <location>
        <begin position="73"/>
        <end position="93"/>
    </location>
</feature>
<feature type="transmembrane region" description="Helical" evidence="2">
    <location>
        <begin position="12"/>
        <end position="29"/>
    </location>
</feature>
<accession>H8GXS5</accession>
<name>H8GXS5_DEIGI</name>
<keyword evidence="2" id="KW-1133">Transmembrane helix</keyword>
<dbReference type="RefSeq" id="WP_014685410.1">
    <property type="nucleotide sequence ID" value="NC_017790.1"/>
</dbReference>
<feature type="transmembrane region" description="Helical" evidence="2">
    <location>
        <begin position="41"/>
        <end position="61"/>
    </location>
</feature>
<evidence type="ECO:0000256" key="1">
    <source>
        <dbReference type="SAM" id="MobiDB-lite"/>
    </source>
</evidence>
<dbReference type="Proteomes" id="UP000007575">
    <property type="component" value="Chromosome"/>
</dbReference>
<protein>
    <submittedName>
        <fullName evidence="3">Uncharacterized protein</fullName>
    </submittedName>
</protein>
<dbReference type="STRING" id="745776.DGo_CA2000"/>
<keyword evidence="2" id="KW-0472">Membrane</keyword>
<dbReference type="EMBL" id="CP002191">
    <property type="protein sequence ID" value="AFD25927.1"/>
    <property type="molecule type" value="Genomic_DNA"/>
</dbReference>
<dbReference type="AlphaFoldDB" id="H8GXS5"/>
<sequence length="140" mass="14178">MPLQPVIQSAETLVLGLALCSGSFGHWVFSLATGTRYTRPVLFANCILSGFAAATAAYAGIHHTTLEVGVHLAVLGGFGIGAVWGPLGLWKLAGLLLQLGGRLGEQLGPPPPPPPQLVPPSVSPTPPPDPPSPPPPGGSS</sequence>
<dbReference type="PATRIC" id="fig|745776.4.peg.2049"/>
<evidence type="ECO:0000313" key="4">
    <source>
        <dbReference type="Proteomes" id="UP000007575"/>
    </source>
</evidence>
<keyword evidence="2" id="KW-0812">Transmembrane</keyword>
<dbReference type="KEGG" id="dgo:DGo_CA2000"/>
<reference evidence="3 4" key="1">
    <citation type="journal article" date="2012" name="PLoS ONE">
        <title>Genome sequence and transcriptome analysis of the radioresistant bacterium Deinococcus gobiensis: insights into the extreme environmental adaptations.</title>
        <authorList>
            <person name="Yuan M."/>
            <person name="Chen M."/>
            <person name="Zhang W."/>
            <person name="Lu W."/>
            <person name="Wang J."/>
            <person name="Yang M."/>
            <person name="Zhao P."/>
            <person name="Tang R."/>
            <person name="Li X."/>
            <person name="Hao Y."/>
            <person name="Zhou Z."/>
            <person name="Zhan Y."/>
            <person name="Yu H."/>
            <person name="Teng C."/>
            <person name="Yan Y."/>
            <person name="Ping S."/>
            <person name="Wang Y."/>
            <person name="Lin M."/>
        </authorList>
    </citation>
    <scope>NUCLEOTIDE SEQUENCE [LARGE SCALE GENOMIC DNA]</scope>
    <source>
        <strain evidence="3 4">I-0</strain>
    </source>
</reference>
<feature type="compositionally biased region" description="Pro residues" evidence="1">
    <location>
        <begin position="108"/>
        <end position="140"/>
    </location>
</feature>
<organism evidence="3 4">
    <name type="scientific">Deinococcus gobiensis (strain DSM 21396 / JCM 16679 / CGMCC 1.7299 / I-0)</name>
    <dbReference type="NCBI Taxonomy" id="745776"/>
    <lineage>
        <taxon>Bacteria</taxon>
        <taxon>Thermotogati</taxon>
        <taxon>Deinococcota</taxon>
        <taxon>Deinococci</taxon>
        <taxon>Deinococcales</taxon>
        <taxon>Deinococcaceae</taxon>
        <taxon>Deinococcus</taxon>
    </lineage>
</organism>